<dbReference type="EMBL" id="BAABBE010000005">
    <property type="protein sequence ID" value="GAA3633950.1"/>
    <property type="molecule type" value="Genomic_DNA"/>
</dbReference>
<feature type="region of interest" description="Disordered" evidence="1">
    <location>
        <begin position="281"/>
        <end position="322"/>
    </location>
</feature>
<evidence type="ECO:0000256" key="1">
    <source>
        <dbReference type="SAM" id="MobiDB-lite"/>
    </source>
</evidence>
<accession>A0ABP7AJP8</accession>
<gene>
    <name evidence="3" type="ORF">GCM10022267_20820</name>
</gene>
<organism evidence="3 4">
    <name type="scientific">Lentzea roselyniae</name>
    <dbReference type="NCBI Taxonomy" id="531940"/>
    <lineage>
        <taxon>Bacteria</taxon>
        <taxon>Bacillati</taxon>
        <taxon>Actinomycetota</taxon>
        <taxon>Actinomycetes</taxon>
        <taxon>Pseudonocardiales</taxon>
        <taxon>Pseudonocardiaceae</taxon>
        <taxon>Lentzea</taxon>
    </lineage>
</organism>
<feature type="transmembrane region" description="Helical" evidence="2">
    <location>
        <begin position="48"/>
        <end position="71"/>
    </location>
</feature>
<proteinExistence type="predicted"/>
<feature type="transmembrane region" description="Helical" evidence="2">
    <location>
        <begin position="134"/>
        <end position="152"/>
    </location>
</feature>
<sequence length="322" mass="34753">MKALAWLTWRQHRWTIIPTVVLSLLAACGLIAAETKGASIASMPISGFYGLMVQMAFGGVIGMFWGAPLIARELEERTYFVAWGQDVTPTTWLRGKALVLAGLAAVLAVVVGLGDGHVGTQKAWSAFEAHPAVQVGYALYGLALGVFIGMLARHVVTAIAATLVFYTLSRVLLSALVRDHYLPAERAVARWYSTPDVPRGALELGSGLVGSDLRPVEVPEACVGMANPNSCVRSSGSAVGTYVDYQPVERIEAFRYIEFGVYVLLAAVLFALTFRLLRHGGGWKPSRRHRRITSEPEPVQSTPEPVQSTPEPVQSTPEPVQG</sequence>
<name>A0ABP7AJP8_9PSEU</name>
<evidence type="ECO:0000313" key="4">
    <source>
        <dbReference type="Proteomes" id="UP001500711"/>
    </source>
</evidence>
<evidence type="ECO:0000256" key="2">
    <source>
        <dbReference type="SAM" id="Phobius"/>
    </source>
</evidence>
<feature type="transmembrane region" description="Helical" evidence="2">
    <location>
        <begin position="92"/>
        <end position="114"/>
    </location>
</feature>
<dbReference type="RefSeq" id="WP_346129275.1">
    <property type="nucleotide sequence ID" value="NZ_BAABBE010000005.1"/>
</dbReference>
<keyword evidence="2" id="KW-0472">Membrane</keyword>
<protein>
    <submittedName>
        <fullName evidence="3">ABC transporter permease</fullName>
    </submittedName>
</protein>
<comment type="caution">
    <text evidence="3">The sequence shown here is derived from an EMBL/GenBank/DDBJ whole genome shotgun (WGS) entry which is preliminary data.</text>
</comment>
<reference evidence="4" key="1">
    <citation type="journal article" date="2019" name="Int. J. Syst. Evol. Microbiol.">
        <title>The Global Catalogue of Microorganisms (GCM) 10K type strain sequencing project: providing services to taxonomists for standard genome sequencing and annotation.</title>
        <authorList>
            <consortium name="The Broad Institute Genomics Platform"/>
            <consortium name="The Broad Institute Genome Sequencing Center for Infectious Disease"/>
            <person name="Wu L."/>
            <person name="Ma J."/>
        </authorList>
    </citation>
    <scope>NUCLEOTIDE SEQUENCE [LARGE SCALE GENOMIC DNA]</scope>
    <source>
        <strain evidence="4">JCM 17494</strain>
    </source>
</reference>
<dbReference type="Proteomes" id="UP001500711">
    <property type="component" value="Unassembled WGS sequence"/>
</dbReference>
<feature type="transmembrane region" description="Helical" evidence="2">
    <location>
        <begin position="259"/>
        <end position="277"/>
    </location>
</feature>
<keyword evidence="2" id="KW-0812">Transmembrane</keyword>
<evidence type="ECO:0000313" key="3">
    <source>
        <dbReference type="EMBL" id="GAA3633950.1"/>
    </source>
</evidence>
<keyword evidence="2" id="KW-1133">Transmembrane helix</keyword>
<feature type="compositionally biased region" description="Polar residues" evidence="1">
    <location>
        <begin position="299"/>
        <end position="322"/>
    </location>
</feature>
<dbReference type="PROSITE" id="PS51257">
    <property type="entry name" value="PROKAR_LIPOPROTEIN"/>
    <property type="match status" value="1"/>
</dbReference>
<feature type="transmembrane region" description="Helical" evidence="2">
    <location>
        <begin position="159"/>
        <end position="177"/>
    </location>
</feature>
<keyword evidence="4" id="KW-1185">Reference proteome</keyword>